<keyword evidence="2" id="KW-1185">Reference proteome</keyword>
<sequence length="101" mass="11265">MLYSQFSEISILYAFCPYLQTTDFLIMARKFQNLIEMDGLKNAHVRDGAAVVQYLVWLDKQVTHLQAGNFCLSDFAYPSSQLNLVLTISLQAGGGDIRGAV</sequence>
<reference evidence="1" key="1">
    <citation type="submission" date="2024-03" db="EMBL/GenBank/DDBJ databases">
        <title>WGS assembly of Saponaria officinalis var. Norfolk2.</title>
        <authorList>
            <person name="Jenkins J."/>
            <person name="Shu S."/>
            <person name="Grimwood J."/>
            <person name="Barry K."/>
            <person name="Goodstein D."/>
            <person name="Schmutz J."/>
            <person name="Leebens-Mack J."/>
            <person name="Osbourn A."/>
        </authorList>
    </citation>
    <scope>NUCLEOTIDE SEQUENCE [LARGE SCALE GENOMIC DNA]</scope>
    <source>
        <strain evidence="1">JIC</strain>
    </source>
</reference>
<dbReference type="EMBL" id="JBDFQZ010000005">
    <property type="protein sequence ID" value="KAK9723729.1"/>
    <property type="molecule type" value="Genomic_DNA"/>
</dbReference>
<evidence type="ECO:0000313" key="2">
    <source>
        <dbReference type="Proteomes" id="UP001443914"/>
    </source>
</evidence>
<proteinExistence type="predicted"/>
<comment type="caution">
    <text evidence="1">The sequence shown here is derived from an EMBL/GenBank/DDBJ whole genome shotgun (WGS) entry which is preliminary data.</text>
</comment>
<name>A0AAW1KUM4_SAPOF</name>
<protein>
    <submittedName>
        <fullName evidence="1">Uncharacterized protein</fullName>
    </submittedName>
</protein>
<accession>A0AAW1KUM4</accession>
<gene>
    <name evidence="1" type="ORF">RND81_05G021200</name>
</gene>
<dbReference type="Proteomes" id="UP001443914">
    <property type="component" value="Unassembled WGS sequence"/>
</dbReference>
<dbReference type="AlphaFoldDB" id="A0AAW1KUM4"/>
<organism evidence="1 2">
    <name type="scientific">Saponaria officinalis</name>
    <name type="common">Common soapwort</name>
    <name type="synonym">Lychnis saponaria</name>
    <dbReference type="NCBI Taxonomy" id="3572"/>
    <lineage>
        <taxon>Eukaryota</taxon>
        <taxon>Viridiplantae</taxon>
        <taxon>Streptophyta</taxon>
        <taxon>Embryophyta</taxon>
        <taxon>Tracheophyta</taxon>
        <taxon>Spermatophyta</taxon>
        <taxon>Magnoliopsida</taxon>
        <taxon>eudicotyledons</taxon>
        <taxon>Gunneridae</taxon>
        <taxon>Pentapetalae</taxon>
        <taxon>Caryophyllales</taxon>
        <taxon>Caryophyllaceae</taxon>
        <taxon>Caryophylleae</taxon>
        <taxon>Saponaria</taxon>
    </lineage>
</organism>
<evidence type="ECO:0000313" key="1">
    <source>
        <dbReference type="EMBL" id="KAK9723729.1"/>
    </source>
</evidence>